<feature type="domain" description="Recombinase zinc beta ribbon" evidence="1">
    <location>
        <begin position="1"/>
        <end position="59"/>
    </location>
</feature>
<evidence type="ECO:0000259" key="1">
    <source>
        <dbReference type="Pfam" id="PF13408"/>
    </source>
</evidence>
<comment type="caution">
    <text evidence="2">The sequence shown here is derived from an EMBL/GenBank/DDBJ whole genome shotgun (WGS) entry which is preliminary data.</text>
</comment>
<protein>
    <submittedName>
        <fullName evidence="2">Zinc ribbon domain-containing protein</fullName>
    </submittedName>
</protein>
<dbReference type="EMBL" id="JBHSHL010000040">
    <property type="protein sequence ID" value="MFC4805225.1"/>
    <property type="molecule type" value="Genomic_DNA"/>
</dbReference>
<reference evidence="3" key="1">
    <citation type="journal article" date="2019" name="Int. J. Syst. Evol. Microbiol.">
        <title>The Global Catalogue of Microorganisms (GCM) 10K type strain sequencing project: providing services to taxonomists for standard genome sequencing and annotation.</title>
        <authorList>
            <consortium name="The Broad Institute Genomics Platform"/>
            <consortium name="The Broad Institute Genome Sequencing Center for Infectious Disease"/>
            <person name="Wu L."/>
            <person name="Ma J."/>
        </authorList>
    </citation>
    <scope>NUCLEOTIDE SEQUENCE [LARGE SCALE GENOMIC DNA]</scope>
    <source>
        <strain evidence="3">CCUG 46385</strain>
    </source>
</reference>
<accession>A0ABV9QLM6</accession>
<dbReference type="Pfam" id="PF13408">
    <property type="entry name" value="Zn_ribbon_recom"/>
    <property type="match status" value="1"/>
</dbReference>
<dbReference type="Proteomes" id="UP001595916">
    <property type="component" value="Unassembled WGS sequence"/>
</dbReference>
<keyword evidence="3" id="KW-1185">Reference proteome</keyword>
<dbReference type="RefSeq" id="WP_379788776.1">
    <property type="nucleotide sequence ID" value="NZ_JBHSHL010000040.1"/>
</dbReference>
<dbReference type="InterPro" id="IPR025827">
    <property type="entry name" value="Zn_ribbon_recom_dom"/>
</dbReference>
<sequence>MLQDKVYCGKCHHKMSYTVYSGKSDGYYCSYRYKAKDYGCMKGKIQALVLEEIVAKEIQLYTEHFLEEEQTRRIEYRVKESICESLLERKKKLEAE</sequence>
<proteinExistence type="predicted"/>
<gene>
    <name evidence="2" type="ORF">ACFO4R_09045</name>
</gene>
<organism evidence="2 3">
    <name type="scientific">Filifactor villosus</name>
    <dbReference type="NCBI Taxonomy" id="29374"/>
    <lineage>
        <taxon>Bacteria</taxon>
        <taxon>Bacillati</taxon>
        <taxon>Bacillota</taxon>
        <taxon>Clostridia</taxon>
        <taxon>Peptostreptococcales</taxon>
        <taxon>Filifactoraceae</taxon>
        <taxon>Filifactor</taxon>
    </lineage>
</organism>
<evidence type="ECO:0000313" key="2">
    <source>
        <dbReference type="EMBL" id="MFC4805225.1"/>
    </source>
</evidence>
<name>A0ABV9QLM6_9FIRM</name>
<evidence type="ECO:0000313" key="3">
    <source>
        <dbReference type="Proteomes" id="UP001595916"/>
    </source>
</evidence>